<name>D8PT90_SCHCM</name>
<feature type="non-terminal residue" evidence="2">
    <location>
        <position position="191"/>
    </location>
</feature>
<gene>
    <name evidence="2" type="ORF">SCHCODRAFT_106009</name>
</gene>
<feature type="region of interest" description="Disordered" evidence="1">
    <location>
        <begin position="1"/>
        <end position="65"/>
    </location>
</feature>
<protein>
    <submittedName>
        <fullName evidence="2">Uncharacterized protein</fullName>
    </submittedName>
</protein>
<sequence length="191" mass="21275">MPMSSISKDGAAPAAKDAPLSSTPAISSTLVVEQTPYSRTGKSRTSKTSDRRARSSGPIPTPLHKKRRRRLVYAIKLTEEGMRSFNEEHFGPPPAGLTEEQYETWWEKRQCSLSAIIPRHCIHRFNLHAANPSLVTLIRDGNTLESAVAFADNSSRRTSALPSPQLVADVAKYMHQEGDRPQWYRFAKTGD</sequence>
<dbReference type="KEGG" id="scm:SCHCO_01146793"/>
<dbReference type="RefSeq" id="XP_003035375.1">
    <property type="nucleotide sequence ID" value="XM_003035329.1"/>
</dbReference>
<organism evidence="3">
    <name type="scientific">Schizophyllum commune (strain H4-8 / FGSC 9210)</name>
    <name type="common">Split gill fungus</name>
    <dbReference type="NCBI Taxonomy" id="578458"/>
    <lineage>
        <taxon>Eukaryota</taxon>
        <taxon>Fungi</taxon>
        <taxon>Dikarya</taxon>
        <taxon>Basidiomycota</taxon>
        <taxon>Agaricomycotina</taxon>
        <taxon>Agaricomycetes</taxon>
        <taxon>Agaricomycetidae</taxon>
        <taxon>Agaricales</taxon>
        <taxon>Schizophyllaceae</taxon>
        <taxon>Schizophyllum</taxon>
    </lineage>
</organism>
<dbReference type="InParanoid" id="D8PT90"/>
<dbReference type="VEuPathDB" id="FungiDB:SCHCODRAFT_01146793"/>
<dbReference type="EMBL" id="GL377303">
    <property type="protein sequence ID" value="EFJ00473.1"/>
    <property type="molecule type" value="Genomic_DNA"/>
</dbReference>
<feature type="compositionally biased region" description="Polar residues" evidence="1">
    <location>
        <begin position="20"/>
        <end position="37"/>
    </location>
</feature>
<accession>D8PT90</accession>
<keyword evidence="3" id="KW-1185">Reference proteome</keyword>
<reference evidence="2 3" key="1">
    <citation type="journal article" date="2010" name="Nat. Biotechnol.">
        <title>Genome sequence of the model mushroom Schizophyllum commune.</title>
        <authorList>
            <person name="Ohm R.A."/>
            <person name="de Jong J.F."/>
            <person name="Lugones L.G."/>
            <person name="Aerts A."/>
            <person name="Kothe E."/>
            <person name="Stajich J.E."/>
            <person name="de Vries R.P."/>
            <person name="Record E."/>
            <person name="Levasseur A."/>
            <person name="Baker S.E."/>
            <person name="Bartholomew K.A."/>
            <person name="Coutinho P.M."/>
            <person name="Erdmann S."/>
            <person name="Fowler T.J."/>
            <person name="Gathman A.C."/>
            <person name="Lombard V."/>
            <person name="Henrissat B."/>
            <person name="Knabe N."/>
            <person name="Kuees U."/>
            <person name="Lilly W.W."/>
            <person name="Lindquist E."/>
            <person name="Lucas S."/>
            <person name="Magnuson J.K."/>
            <person name="Piumi F."/>
            <person name="Raudaskoski M."/>
            <person name="Salamov A."/>
            <person name="Schmutz J."/>
            <person name="Schwarze F.W.M.R."/>
            <person name="vanKuyk P.A."/>
            <person name="Horton J.S."/>
            <person name="Grigoriev I.V."/>
            <person name="Woesten H.A.B."/>
        </authorList>
    </citation>
    <scope>NUCLEOTIDE SEQUENCE [LARGE SCALE GENOMIC DNA]</scope>
    <source>
        <strain evidence="3">H4-8 / FGSC 9210</strain>
    </source>
</reference>
<evidence type="ECO:0000256" key="1">
    <source>
        <dbReference type="SAM" id="MobiDB-lite"/>
    </source>
</evidence>
<dbReference type="Proteomes" id="UP000007431">
    <property type="component" value="Unassembled WGS sequence"/>
</dbReference>
<dbReference type="HOGENOM" id="CLU_1422171_0_0_1"/>
<evidence type="ECO:0000313" key="3">
    <source>
        <dbReference type="Proteomes" id="UP000007431"/>
    </source>
</evidence>
<dbReference type="AlphaFoldDB" id="D8PT90"/>
<dbReference type="OrthoDB" id="2962906at2759"/>
<feature type="compositionally biased region" description="Low complexity" evidence="1">
    <location>
        <begin position="8"/>
        <end position="19"/>
    </location>
</feature>
<proteinExistence type="predicted"/>
<evidence type="ECO:0000313" key="2">
    <source>
        <dbReference type="EMBL" id="EFJ00473.1"/>
    </source>
</evidence>
<dbReference type="GeneID" id="9594627"/>